<keyword evidence="2" id="KW-1185">Reference proteome</keyword>
<evidence type="ECO:0000313" key="2">
    <source>
        <dbReference type="Proteomes" id="UP001281761"/>
    </source>
</evidence>
<reference evidence="1 2" key="1">
    <citation type="journal article" date="2022" name="bioRxiv">
        <title>Genomics of Preaxostyla Flagellates Illuminates Evolutionary Transitions and the Path Towards Mitochondrial Loss.</title>
        <authorList>
            <person name="Novak L.V.F."/>
            <person name="Treitli S.C."/>
            <person name="Pyrih J."/>
            <person name="Halakuc P."/>
            <person name="Pipaliya S.V."/>
            <person name="Vacek V."/>
            <person name="Brzon O."/>
            <person name="Soukal P."/>
            <person name="Eme L."/>
            <person name="Dacks J.B."/>
            <person name="Karnkowska A."/>
            <person name="Elias M."/>
            <person name="Hampl V."/>
        </authorList>
    </citation>
    <scope>NUCLEOTIDE SEQUENCE [LARGE SCALE GENOMIC DNA]</scope>
    <source>
        <strain evidence="1">NAU3</strain>
        <tissue evidence="1">Gut</tissue>
    </source>
</reference>
<gene>
    <name evidence="1" type="ORF">BLNAU_6811</name>
</gene>
<proteinExistence type="predicted"/>
<protein>
    <submittedName>
        <fullName evidence="1">Uncharacterized protein</fullName>
    </submittedName>
</protein>
<name>A0ABQ9Y3P1_9EUKA</name>
<accession>A0ABQ9Y3P1</accession>
<organism evidence="1 2">
    <name type="scientific">Blattamonas nauphoetae</name>
    <dbReference type="NCBI Taxonomy" id="2049346"/>
    <lineage>
        <taxon>Eukaryota</taxon>
        <taxon>Metamonada</taxon>
        <taxon>Preaxostyla</taxon>
        <taxon>Oxymonadida</taxon>
        <taxon>Blattamonas</taxon>
    </lineage>
</organism>
<comment type="caution">
    <text evidence="1">The sequence shown here is derived from an EMBL/GenBank/DDBJ whole genome shotgun (WGS) entry which is preliminary data.</text>
</comment>
<dbReference type="Proteomes" id="UP001281761">
    <property type="component" value="Unassembled WGS sequence"/>
</dbReference>
<dbReference type="EMBL" id="JARBJD010000039">
    <property type="protein sequence ID" value="KAK2958324.1"/>
    <property type="molecule type" value="Genomic_DNA"/>
</dbReference>
<sequence length="1108" mass="123262">MSFDTDNDLVESLDVALKHSTTLERQNILLELGSTRTTLPLFSRLDSRVFERNLSSYIPLVTNASLSDLMISFVDGSFGSTTWEEPNRTNQSPTQILNMIRLMTIEFLSCALLGLCPRVLERFRLIAKDLTSRWNRSDLFDDPVKESLSSFLKIVEICEEYTTTLELIASLAKNGSSFRTQDFIQMILLVTNLFLKANPDQMHLFFERDLLMLFSPLNKLPRTLVGRLLTTFASSSSPLLLPFLSSHLPLLTNNSRSLSSPHTAPYITEIALTLSQSNPATFLALLSNSEQSLLRITVDYLFETVRVISVDKGKGRCLSFGTVTDRLRVLLTVLSKGGHSEQDRIDESNFDLLALLELVVLCAATADDTLSEEAVSCLSSHSDLTLVQTRTCLFATKPTLRHTCLFSDNAKLNGEDIFVGDNKDYTTGSLHSAVGPIMCKQPKNGDYGPSPSTLRHFELVHRTIACLGKLFKPEQVTHHPLWRVQQTPPSALETPSANFISFLCRLLSKVHDTFTQSDPDEIATLTSGEHLALAGLQLFHLLPSSLKERTLSCLRYSINEWSTETGRKGVDSCLEILELVLADAQLISLSLLGTTTRFFRSLSGLEYFGDTAISRLFGGNGEERMRQLVCLCVLDRLESQELESLLMDTTIDTELILVLSVSFVACENRPQLIYGFSSSFLKRVVSLAGRMDNLELARACWRLLAMTPTSQDSHFFLMRVMLSEGIDGLGDVVKRVLESVNSVQSGNEEEWREVRDDKETNELLNDCLSALNFIVKATTFDTASFIPLLTSLCHTSNLTNLSSLLSVFSLIAMRLRNSPTPFSLSSLTTHSRSSLPPLSLISSTLLLFIINHSSSVYQETDDDDSAVVSFPGSDSNDSKRDLDELIYALFENDRETGEAVVNGILDEACAALESLDKPSPTLAARTLLKSNPSTSNIQSPLFQSHLTLLHSLHELVTTTFGLRSGRQSIPALAGSLTRLGIVTSKRFLELGDEFRAGFGSDSHLNMFNTILKWILLIRECDSELKPSIKTLTQSIAILMTNTAHSIDRASDVFNNTIRSQKGFGVNRSSRIDVDSKGILLFQRVLRVFVEEGMEDRLEERVREIGDEY</sequence>
<evidence type="ECO:0000313" key="1">
    <source>
        <dbReference type="EMBL" id="KAK2958324.1"/>
    </source>
</evidence>